<evidence type="ECO:0000313" key="2">
    <source>
        <dbReference type="EMBL" id="VXA58115.1"/>
    </source>
</evidence>
<sequence length="210" mass="23441">MKNILVLGATGQIAKWAVEMLGNQEDIQQTLFVRDAKKLAKIPNNAKVVQGDVLNLEQLTQVVKGQDIVYANLAGELEAQTQNIIAVMKEASVKRIIFINSLGVYDEVKGRFGEWNTKEIGAYLGPYRKAADLIEASDLDYTILRAAWLMDEDEVDYETTERNENFKGTVISRKSVAALVVKIIQEPSFASRKNLGVNKPNSDADKPYFM</sequence>
<organism evidence="2 3">
    <name type="scientific">Acinetobacter proteolyticus</name>
    <dbReference type="NCBI Taxonomy" id="1776741"/>
    <lineage>
        <taxon>Bacteria</taxon>
        <taxon>Pseudomonadati</taxon>
        <taxon>Pseudomonadota</taxon>
        <taxon>Gammaproteobacteria</taxon>
        <taxon>Moraxellales</taxon>
        <taxon>Moraxellaceae</taxon>
        <taxon>Acinetobacter</taxon>
    </lineage>
</organism>
<evidence type="ECO:0000259" key="1">
    <source>
        <dbReference type="Pfam" id="PF13460"/>
    </source>
</evidence>
<dbReference type="RefSeq" id="WP_159725828.1">
    <property type="nucleotide sequence ID" value="NZ_LR732759.1"/>
</dbReference>
<dbReference type="AlphaFoldDB" id="A0A653KB38"/>
<dbReference type="SUPFAM" id="SSF51735">
    <property type="entry name" value="NAD(P)-binding Rossmann-fold domains"/>
    <property type="match status" value="1"/>
</dbReference>
<dbReference type="EMBL" id="CABWKZ010000047">
    <property type="protein sequence ID" value="VXA58115.1"/>
    <property type="molecule type" value="Genomic_DNA"/>
</dbReference>
<proteinExistence type="predicted"/>
<dbReference type="GO" id="GO:0004074">
    <property type="term" value="F:biliverdin reductase [NAD(P)H] activity"/>
    <property type="evidence" value="ECO:0007669"/>
    <property type="project" value="TreeGrafter"/>
</dbReference>
<dbReference type="InterPro" id="IPR051606">
    <property type="entry name" value="Polyketide_Oxido-like"/>
</dbReference>
<gene>
    <name evidence="2" type="ORF">ACI8B_510003</name>
</gene>
<dbReference type="PANTHER" id="PTHR43355:SF2">
    <property type="entry name" value="FLAVIN REDUCTASE (NADPH)"/>
    <property type="match status" value="1"/>
</dbReference>
<dbReference type="Proteomes" id="UP000430404">
    <property type="component" value="Unassembled WGS sequence"/>
</dbReference>
<feature type="domain" description="NAD(P)-binding" evidence="1">
    <location>
        <begin position="8"/>
        <end position="187"/>
    </location>
</feature>
<accession>A0A653KB38</accession>
<dbReference type="Gene3D" id="3.40.50.720">
    <property type="entry name" value="NAD(P)-binding Rossmann-like Domain"/>
    <property type="match status" value="1"/>
</dbReference>
<name>A0A653KB38_9GAMM</name>
<dbReference type="InterPro" id="IPR036291">
    <property type="entry name" value="NAD(P)-bd_dom_sf"/>
</dbReference>
<dbReference type="Pfam" id="PF13460">
    <property type="entry name" value="NAD_binding_10"/>
    <property type="match status" value="1"/>
</dbReference>
<reference evidence="2 3" key="1">
    <citation type="submission" date="2019-10" db="EMBL/GenBank/DDBJ databases">
        <authorList>
            <person name="Karimi E."/>
        </authorList>
    </citation>
    <scope>NUCLEOTIDE SEQUENCE [LARGE SCALE GENOMIC DNA]</scope>
    <source>
        <strain evidence="2">Acinetobacter sp. 8BE</strain>
    </source>
</reference>
<evidence type="ECO:0000313" key="3">
    <source>
        <dbReference type="Proteomes" id="UP000430404"/>
    </source>
</evidence>
<protein>
    <submittedName>
        <fullName evidence="2">NAD-dependent dehydratase</fullName>
    </submittedName>
</protein>
<dbReference type="GO" id="GO:0042602">
    <property type="term" value="F:riboflavin reductase (NADPH) activity"/>
    <property type="evidence" value="ECO:0007669"/>
    <property type="project" value="TreeGrafter"/>
</dbReference>
<dbReference type="PANTHER" id="PTHR43355">
    <property type="entry name" value="FLAVIN REDUCTASE (NADPH)"/>
    <property type="match status" value="1"/>
</dbReference>
<dbReference type="InterPro" id="IPR016040">
    <property type="entry name" value="NAD(P)-bd_dom"/>
</dbReference>
<dbReference type="CDD" id="cd05267">
    <property type="entry name" value="SDR_a6"/>
    <property type="match status" value="1"/>
</dbReference>